<proteinExistence type="predicted"/>
<dbReference type="EMBL" id="CABPRY010000006">
    <property type="protein sequence ID" value="VVE13918.1"/>
    <property type="molecule type" value="Genomic_DNA"/>
</dbReference>
<reference evidence="1 2" key="1">
    <citation type="submission" date="2019-08" db="EMBL/GenBank/DDBJ databases">
        <authorList>
            <person name="Peeters C."/>
        </authorList>
    </citation>
    <scope>NUCLEOTIDE SEQUENCE [LARGE SCALE GENOMIC DNA]</scope>
    <source>
        <strain evidence="1 2">LMG 31107</strain>
    </source>
</reference>
<dbReference type="RefSeq" id="WP_150609143.1">
    <property type="nucleotide sequence ID" value="NZ_CABPRY010000006.1"/>
</dbReference>
<accession>A0A5E4VNJ3</accession>
<dbReference type="Proteomes" id="UP000396788">
    <property type="component" value="Unassembled WGS sequence"/>
</dbReference>
<evidence type="ECO:0000313" key="1">
    <source>
        <dbReference type="EMBL" id="VVE13918.1"/>
    </source>
</evidence>
<dbReference type="Pfam" id="PF06864">
    <property type="entry name" value="PAP_PilO"/>
    <property type="match status" value="1"/>
</dbReference>
<protein>
    <recommendedName>
        <fullName evidence="3">Type IV pilus biosynthesis protein PilO</fullName>
    </recommendedName>
</protein>
<name>A0A5E4VNJ3_9BURK</name>
<sequence>MADLKYIGDSYGASARAAPPSVGRAEIVTIGRRRWLIGMRWRSYEVQPERAELAEEAATMGTDWIARRVGDEAIQVGFSPALSSGWPSKVYSLAALLADSHKVPWAGAFDLGDGLWWYIAVRDNYGMMPDGDVVGSYEDILRARQEHGSLEDFNHVNGTLGNLEELISRARAKRTGIESLTASRYSARVVLGGVAAIVCLGGVYLSYQHSANVKEQKRQALVHAQVAANARKAAQDAAPDSGKILRSSPNPAAWLDACRQAVYTQPPWHNGWQLVTFHCAGSRLLVGWKRGPGATIAYAPPDAVISEDGNGASQSVVLPLPPGPEGKDDAIALRDARAALILWSQEHGIAVSISAMPGSPPKERGAAALGKAQPAPVPAIQFSFSVPAAPFALDFSSVPGLRLSEMDLGDVAGKAGGRAAYWKISGVVYGR</sequence>
<dbReference type="InterPro" id="IPR009663">
    <property type="entry name" value="PAP_PilO"/>
</dbReference>
<dbReference type="AlphaFoldDB" id="A0A5E4VNJ3"/>
<evidence type="ECO:0000313" key="2">
    <source>
        <dbReference type="Proteomes" id="UP000396788"/>
    </source>
</evidence>
<evidence type="ECO:0008006" key="3">
    <source>
        <dbReference type="Google" id="ProtNLM"/>
    </source>
</evidence>
<organism evidence="1 2">
    <name type="scientific">Pandoraea cepalis</name>
    <dbReference type="NCBI Taxonomy" id="2508294"/>
    <lineage>
        <taxon>Bacteria</taxon>
        <taxon>Pseudomonadati</taxon>
        <taxon>Pseudomonadota</taxon>
        <taxon>Betaproteobacteria</taxon>
        <taxon>Burkholderiales</taxon>
        <taxon>Burkholderiaceae</taxon>
        <taxon>Pandoraea</taxon>
    </lineage>
</organism>
<gene>
    <name evidence="1" type="ORF">PCE31107_02788</name>
</gene>